<feature type="region of interest" description="Disordered" evidence="2">
    <location>
        <begin position="430"/>
        <end position="462"/>
    </location>
</feature>
<feature type="coiled-coil region" evidence="1">
    <location>
        <begin position="522"/>
        <end position="552"/>
    </location>
</feature>
<evidence type="ECO:0000313" key="3">
    <source>
        <dbReference type="EMBL" id="MDN3711630.1"/>
    </source>
</evidence>
<gene>
    <name evidence="3" type="ORF">QWZ10_06970</name>
</gene>
<proteinExistence type="predicted"/>
<name>A0ABT8D527_9RHOB</name>
<comment type="caution">
    <text evidence="3">The sequence shown here is derived from an EMBL/GenBank/DDBJ whole genome shotgun (WGS) entry which is preliminary data.</text>
</comment>
<evidence type="ECO:0000256" key="1">
    <source>
        <dbReference type="SAM" id="Coils"/>
    </source>
</evidence>
<keyword evidence="1" id="KW-0175">Coiled coil</keyword>
<protein>
    <recommendedName>
        <fullName evidence="5">Bacteriophage tail tape measure N-terminal domain-containing protein</fullName>
    </recommendedName>
</protein>
<sequence length="708" mass="75038">MGGGVGALRALGGAFVGMLNPVSLATIGVIGFGAAAVQWLMPAQEEAKKAEDAFKSLKESMSGYNDAFGVSLLYTGQAEKLYGEEAQRGAAIARKIMVMEAERTRSTISGIMSKAYSDLGFDAFGERGIDGAGRIESANLAQAAGKLGFKSESWGETLWGFGGLDRDKLAMAERFGNTMRDIFAYLGKPVPEGGLDDYLTGLRQKLDAFDAQLKAAKEAGADGTALAAIDAEMIPLQRALLEGEKQRADIRAADAAKAEEMLATFEREAELRALTLEYGERSREVTEYQAQAEREKQYLLIDSMNITDEMKQSLWDAADASYDATMQTRDWQDAMAAVRKEIQDSAALINALGGSMIMNAKINAAKSVRDAGGSAVEARRAGEIAGRKQEILNGQNTPGSPFFSMSDATVQNYINQVDLDFSQNDEWSGLTTEARKPRGGKKGGSARKSRGARSGADRFSDRVGDLQADTQAVLAQVEAFKSAVAAGGDWERQLAIIEEEQKLLTEAQKSNVALSPEMLANIRQMAGAHVDAERTLKSLREEQEEFARTQDEIKGAFGSAFSDWISGASSFKDALGGIIAKLAEMAASKAFEGLWGLGGGDGGGLGSLLGSLLSFDGGGHTGDGARSGGLDGKGGFLAMMHPNETILDHTKGQGLGGNGGTLVVRATHDLGIMLEVIDSRINAAAPSIQRGAVGQMAKANSKTKSVLR</sequence>
<organism evidence="3 4">
    <name type="scientific">Paracoccus cavernae</name>
    <dbReference type="NCBI Taxonomy" id="1571207"/>
    <lineage>
        <taxon>Bacteria</taxon>
        <taxon>Pseudomonadati</taxon>
        <taxon>Pseudomonadota</taxon>
        <taxon>Alphaproteobacteria</taxon>
        <taxon>Rhodobacterales</taxon>
        <taxon>Paracoccaceae</taxon>
        <taxon>Paracoccus</taxon>
    </lineage>
</organism>
<dbReference type="EMBL" id="JAUFRC010000001">
    <property type="protein sequence ID" value="MDN3711630.1"/>
    <property type="molecule type" value="Genomic_DNA"/>
</dbReference>
<accession>A0ABT8D527</accession>
<evidence type="ECO:0000256" key="2">
    <source>
        <dbReference type="SAM" id="MobiDB-lite"/>
    </source>
</evidence>
<evidence type="ECO:0000313" key="4">
    <source>
        <dbReference type="Proteomes" id="UP001243846"/>
    </source>
</evidence>
<keyword evidence="4" id="KW-1185">Reference proteome</keyword>
<dbReference type="Proteomes" id="UP001243846">
    <property type="component" value="Unassembled WGS sequence"/>
</dbReference>
<feature type="compositionally biased region" description="Basic residues" evidence="2">
    <location>
        <begin position="437"/>
        <end position="451"/>
    </location>
</feature>
<evidence type="ECO:0008006" key="5">
    <source>
        <dbReference type="Google" id="ProtNLM"/>
    </source>
</evidence>
<reference evidence="4" key="1">
    <citation type="journal article" date="2019" name="Int. J. Syst. Evol. Microbiol.">
        <title>The Global Catalogue of Microorganisms (GCM) 10K type strain sequencing project: providing services to taxonomists for standard genome sequencing and annotation.</title>
        <authorList>
            <consortium name="The Broad Institute Genomics Platform"/>
            <consortium name="The Broad Institute Genome Sequencing Center for Infectious Disease"/>
            <person name="Wu L."/>
            <person name="Ma J."/>
        </authorList>
    </citation>
    <scope>NUCLEOTIDE SEQUENCE [LARGE SCALE GENOMIC DNA]</scope>
    <source>
        <strain evidence="4">CECT 8482</strain>
    </source>
</reference>